<dbReference type="GO" id="GO:0006310">
    <property type="term" value="P:DNA recombination"/>
    <property type="evidence" value="ECO:0007669"/>
    <property type="project" value="UniProtKB-UniRule"/>
</dbReference>
<dbReference type="InterPro" id="IPR036388">
    <property type="entry name" value="WH-like_DNA-bd_sf"/>
</dbReference>
<keyword evidence="3 9" id="KW-0227">DNA damage</keyword>
<keyword evidence="4 9" id="KW-0378">Hydrolase</keyword>
<dbReference type="AlphaFoldDB" id="A0A8J7TLV5"/>
<feature type="region of interest" description="Small ATPAse domain (RuvB-S)" evidence="9">
    <location>
        <begin position="233"/>
        <end position="303"/>
    </location>
</feature>
<feature type="binding site" evidence="9">
    <location>
        <begin position="179"/>
        <end position="181"/>
    </location>
    <ligand>
        <name>ATP</name>
        <dbReference type="ChEBI" id="CHEBI:30616"/>
    </ligand>
</feature>
<feature type="binding site" evidence="9">
    <location>
        <position position="72"/>
    </location>
    <ligand>
        <name>ATP</name>
        <dbReference type="ChEBI" id="CHEBI:30616"/>
    </ligand>
</feature>
<feature type="binding site" evidence="9">
    <location>
        <position position="113"/>
    </location>
    <ligand>
        <name>ATP</name>
        <dbReference type="ChEBI" id="CHEBI:30616"/>
    </ligand>
</feature>
<dbReference type="InterPro" id="IPR027417">
    <property type="entry name" value="P-loop_NTPase"/>
</dbReference>
<keyword evidence="12" id="KW-0347">Helicase</keyword>
<feature type="binding site" evidence="9">
    <location>
        <position position="116"/>
    </location>
    <ligand>
        <name>ATP</name>
        <dbReference type="ChEBI" id="CHEBI:30616"/>
    </ligand>
</feature>
<feature type="binding site" evidence="9">
    <location>
        <position position="118"/>
    </location>
    <ligand>
        <name>ATP</name>
        <dbReference type="ChEBI" id="CHEBI:30616"/>
    </ligand>
</feature>
<dbReference type="PANTHER" id="PTHR42848:SF1">
    <property type="entry name" value="HOLLIDAY JUNCTION BRANCH MIGRATION COMPLEX SUBUNIT RUVB"/>
    <property type="match status" value="1"/>
</dbReference>
<dbReference type="Pfam" id="PF17864">
    <property type="entry name" value="AAA_lid_4"/>
    <property type="match status" value="1"/>
</dbReference>
<gene>
    <name evidence="9 12" type="primary">ruvB</name>
    <name evidence="12" type="ORF">J0M35_03475</name>
</gene>
<dbReference type="Gene3D" id="1.10.8.60">
    <property type="match status" value="1"/>
</dbReference>
<name>A0A8J7TLV5_9BACT</name>
<feature type="binding site" evidence="9">
    <location>
        <position position="232"/>
    </location>
    <ligand>
        <name>ATP</name>
        <dbReference type="ChEBI" id="CHEBI:30616"/>
    </ligand>
</feature>
<dbReference type="PANTHER" id="PTHR42848">
    <property type="match status" value="1"/>
</dbReference>
<feature type="region of interest" description="Disordered" evidence="10">
    <location>
        <begin position="1"/>
        <end position="37"/>
    </location>
</feature>
<dbReference type="Pfam" id="PF05496">
    <property type="entry name" value="RuvB_N"/>
    <property type="match status" value="1"/>
</dbReference>
<feature type="domain" description="AAA+ ATPase" evidence="11">
    <location>
        <begin position="102"/>
        <end position="204"/>
    </location>
</feature>
<dbReference type="InterPro" id="IPR004605">
    <property type="entry name" value="DNA_helicase_Holl-junc_RuvB"/>
</dbReference>
<dbReference type="InterPro" id="IPR008824">
    <property type="entry name" value="RuvB-like_N"/>
</dbReference>
<dbReference type="InterPro" id="IPR008823">
    <property type="entry name" value="RuvB_wg_C"/>
</dbReference>
<dbReference type="CDD" id="cd00009">
    <property type="entry name" value="AAA"/>
    <property type="match status" value="1"/>
</dbReference>
<keyword evidence="2 9" id="KW-0547">Nucleotide-binding</keyword>
<comment type="caution">
    <text evidence="9">Lacks conserved residue(s) required for the propagation of feature annotation.</text>
</comment>
<dbReference type="EC" id="3.6.4.-" evidence="9"/>
<evidence type="ECO:0000256" key="2">
    <source>
        <dbReference type="ARBA" id="ARBA00022741"/>
    </source>
</evidence>
<dbReference type="GO" id="GO:0048476">
    <property type="term" value="C:Holliday junction resolvase complex"/>
    <property type="evidence" value="ECO:0007669"/>
    <property type="project" value="UniProtKB-UniRule"/>
</dbReference>
<dbReference type="HAMAP" id="MF_00016">
    <property type="entry name" value="DNA_HJ_migration_RuvB"/>
    <property type="match status" value="1"/>
</dbReference>
<dbReference type="SUPFAM" id="SSF52540">
    <property type="entry name" value="P-loop containing nucleoside triphosphate hydrolases"/>
    <property type="match status" value="1"/>
</dbReference>
<accession>A0A8J7TLV5</accession>
<dbReference type="NCBIfam" id="TIGR00635">
    <property type="entry name" value="ruvB"/>
    <property type="match status" value="1"/>
</dbReference>
<dbReference type="InterPro" id="IPR041445">
    <property type="entry name" value="AAA_lid_4"/>
</dbReference>
<reference evidence="12" key="1">
    <citation type="submission" date="2021-02" db="EMBL/GenBank/DDBJ databases">
        <title>Genome-Resolved Metagenomics of a Microbial Community Performing Photosynthetic Biological Nutrient Removal.</title>
        <authorList>
            <person name="Mcdaniel E.A."/>
        </authorList>
    </citation>
    <scope>NUCLEOTIDE SEQUENCE</scope>
    <source>
        <strain evidence="12">UWPOB_OBS1</strain>
    </source>
</reference>
<proteinExistence type="inferred from homology"/>
<evidence type="ECO:0000256" key="9">
    <source>
        <dbReference type="HAMAP-Rule" id="MF_00016"/>
    </source>
</evidence>
<dbReference type="GO" id="GO:0005737">
    <property type="term" value="C:cytoplasm"/>
    <property type="evidence" value="ECO:0007669"/>
    <property type="project" value="UniProtKB-SubCell"/>
</dbReference>
<dbReference type="Proteomes" id="UP000664277">
    <property type="component" value="Unassembled WGS sequence"/>
</dbReference>
<dbReference type="Pfam" id="PF05491">
    <property type="entry name" value="WHD_RuvB"/>
    <property type="match status" value="1"/>
</dbReference>
<dbReference type="InterPro" id="IPR003593">
    <property type="entry name" value="AAA+_ATPase"/>
</dbReference>
<feature type="binding site" evidence="9">
    <location>
        <position position="366"/>
    </location>
    <ligand>
        <name>DNA</name>
        <dbReference type="ChEBI" id="CHEBI:16991"/>
    </ligand>
</feature>
<feature type="binding site" evidence="9">
    <location>
        <position position="117"/>
    </location>
    <ligand>
        <name>ATP</name>
        <dbReference type="ChEBI" id="CHEBI:30616"/>
    </ligand>
</feature>
<evidence type="ECO:0000256" key="4">
    <source>
        <dbReference type="ARBA" id="ARBA00022801"/>
    </source>
</evidence>
<dbReference type="SUPFAM" id="SSF46785">
    <property type="entry name" value="Winged helix' DNA-binding domain"/>
    <property type="match status" value="1"/>
</dbReference>
<comment type="domain">
    <text evidence="9">Has 3 domains, the large (RuvB-L) and small ATPase (RuvB-S) domains and the C-terminal head (RuvB-H) domain. The head domain binds DNA, while the ATPase domains jointly bind ATP, ADP or are empty depending on the state of the subunit in the translocation cycle. During a single DNA translocation step the structure of each domain remains the same, but their relative positions change.</text>
</comment>
<evidence type="ECO:0000256" key="6">
    <source>
        <dbReference type="ARBA" id="ARBA00023125"/>
    </source>
</evidence>
<feature type="binding site" evidence="9">
    <location>
        <position position="361"/>
    </location>
    <ligand>
        <name>DNA</name>
        <dbReference type="ChEBI" id="CHEBI:16991"/>
    </ligand>
</feature>
<dbReference type="GO" id="GO:0005524">
    <property type="term" value="F:ATP binding"/>
    <property type="evidence" value="ECO:0007669"/>
    <property type="project" value="UniProtKB-UniRule"/>
</dbReference>
<evidence type="ECO:0000256" key="1">
    <source>
        <dbReference type="ARBA" id="ARBA00022490"/>
    </source>
</evidence>
<evidence type="ECO:0000256" key="7">
    <source>
        <dbReference type="ARBA" id="ARBA00023172"/>
    </source>
</evidence>
<dbReference type="GO" id="GO:0009378">
    <property type="term" value="F:four-way junction helicase activity"/>
    <property type="evidence" value="ECO:0007669"/>
    <property type="project" value="InterPro"/>
</dbReference>
<dbReference type="SMART" id="SM00382">
    <property type="entry name" value="AAA"/>
    <property type="match status" value="1"/>
</dbReference>
<dbReference type="GO" id="GO:0016787">
    <property type="term" value="F:hydrolase activity"/>
    <property type="evidence" value="ECO:0007669"/>
    <property type="project" value="UniProtKB-KW"/>
</dbReference>
<feature type="binding site" evidence="9">
    <location>
        <position position="269"/>
    </location>
    <ligand>
        <name>ATP</name>
        <dbReference type="ChEBI" id="CHEBI:30616"/>
    </ligand>
</feature>
<protein>
    <recommendedName>
        <fullName evidence="9">Holliday junction branch migration complex subunit RuvB</fullName>
        <ecNumber evidence="9">3.6.4.-</ecNumber>
    </recommendedName>
</protein>
<feature type="region of interest" description="Head domain (RuvB-H)" evidence="9">
    <location>
        <begin position="306"/>
        <end position="400"/>
    </location>
</feature>
<evidence type="ECO:0000313" key="13">
    <source>
        <dbReference type="Proteomes" id="UP000664277"/>
    </source>
</evidence>
<dbReference type="GO" id="GO:0000400">
    <property type="term" value="F:four-way junction DNA binding"/>
    <property type="evidence" value="ECO:0007669"/>
    <property type="project" value="UniProtKB-UniRule"/>
</dbReference>
<evidence type="ECO:0000256" key="8">
    <source>
        <dbReference type="ARBA" id="ARBA00023204"/>
    </source>
</evidence>
<dbReference type="Gene3D" id="1.10.10.10">
    <property type="entry name" value="Winged helix-like DNA-binding domain superfamily/Winged helix DNA-binding domain"/>
    <property type="match status" value="1"/>
</dbReference>
<feature type="compositionally biased region" description="Polar residues" evidence="10">
    <location>
        <begin position="1"/>
        <end position="21"/>
    </location>
</feature>
<comment type="subcellular location">
    <subcellularLocation>
        <location evidence="9">Cytoplasm</location>
    </subcellularLocation>
</comment>
<evidence type="ECO:0000256" key="5">
    <source>
        <dbReference type="ARBA" id="ARBA00022840"/>
    </source>
</evidence>
<keyword evidence="1 9" id="KW-0963">Cytoplasm</keyword>
<dbReference type="Gene3D" id="3.40.50.300">
    <property type="entry name" value="P-loop containing nucleotide triphosphate hydrolases"/>
    <property type="match status" value="1"/>
</dbReference>
<feature type="binding site" evidence="9">
    <location>
        <position position="117"/>
    </location>
    <ligand>
        <name>Mg(2+)</name>
        <dbReference type="ChEBI" id="CHEBI:18420"/>
    </ligand>
</feature>
<comment type="subunit">
    <text evidence="9">Homohexamer. Forms an RuvA(8)-RuvB(12)-Holliday junction (HJ) complex. HJ DNA is sandwiched between 2 RuvA tetramers; dsDNA enters through RuvA and exits via RuvB. An RuvB hexamer assembles on each DNA strand where it exits the tetramer. Each RuvB hexamer is contacted by two RuvA subunits (via domain III) on 2 adjacent RuvB subunits; this complex drives branch migration. In the full resolvosome a probable DNA-RuvA(4)-RuvB(12)-RuvC(2) complex forms which resolves the HJ.</text>
</comment>
<keyword evidence="8 9" id="KW-0234">DNA repair</keyword>
<dbReference type="NCBIfam" id="NF000868">
    <property type="entry name" value="PRK00080.1"/>
    <property type="match status" value="1"/>
</dbReference>
<evidence type="ECO:0000256" key="3">
    <source>
        <dbReference type="ARBA" id="ARBA00022763"/>
    </source>
</evidence>
<evidence type="ECO:0000259" key="11">
    <source>
        <dbReference type="SMART" id="SM00382"/>
    </source>
</evidence>
<dbReference type="InterPro" id="IPR036390">
    <property type="entry name" value="WH_DNA-bd_sf"/>
</dbReference>
<organism evidence="12 13">
    <name type="scientific">Candidatus Obscuribacter phosphatis</name>
    <dbReference type="NCBI Taxonomy" id="1906157"/>
    <lineage>
        <taxon>Bacteria</taxon>
        <taxon>Bacillati</taxon>
        <taxon>Candidatus Melainabacteria</taxon>
        <taxon>Candidatus Obscuribacterales</taxon>
        <taxon>Candidatus Obscuribacteraceae</taxon>
        <taxon>Candidatus Obscuribacter</taxon>
    </lineage>
</organism>
<comment type="function">
    <text evidence="9">The RuvA-RuvB-RuvC complex processes Holliday junction (HJ) DNA during genetic recombination and DNA repair, while the RuvA-RuvB complex plays an important role in the rescue of blocked DNA replication forks via replication fork reversal (RFR). RuvA specifically binds to HJ cruciform DNA, conferring on it an open structure. The RuvB hexamer acts as an ATP-dependent pump, pulling dsDNA into and through the RuvAB complex. RuvB forms 2 homohexamers on either side of HJ DNA bound by 1 or 2 RuvA tetramers; 4 subunits per hexamer contact DNA at a time. Coordinated motions by a converter formed by DNA-disengaged RuvB subunits stimulates ATP hydrolysis and nucleotide exchange. Immobilization of the converter enables RuvB to convert the ATP-contained energy into a lever motion, pulling 2 nucleotides of DNA out of the RuvA tetramer per ATP hydrolyzed, thus driving DNA branch migration. The RuvB motors rotate together with the DNA substrate, which together with the progressing nucleotide cycle form the mechanistic basis for DNA recombination by continuous HJ branch migration. Branch migration allows RuvC to scan DNA until it finds its consensus sequence, where it cleaves and resolves cruciform DNA.</text>
</comment>
<comment type="caution">
    <text evidence="12">The sequence shown here is derived from an EMBL/GenBank/DDBJ whole genome shotgun (WGS) entry which is preliminary data.</text>
</comment>
<keyword evidence="6 9" id="KW-0238">DNA-binding</keyword>
<evidence type="ECO:0000313" key="12">
    <source>
        <dbReference type="EMBL" id="MBN8659398.1"/>
    </source>
</evidence>
<keyword evidence="5 9" id="KW-0067">ATP-binding</keyword>
<keyword evidence="7 9" id="KW-0233">DNA recombination</keyword>
<comment type="similarity">
    <text evidence="9">Belongs to the RuvB family.</text>
</comment>
<feature type="binding site" evidence="9">
    <location>
        <position position="222"/>
    </location>
    <ligand>
        <name>ATP</name>
        <dbReference type="ChEBI" id="CHEBI:30616"/>
    </ligand>
</feature>
<evidence type="ECO:0000256" key="10">
    <source>
        <dbReference type="SAM" id="MobiDB-lite"/>
    </source>
</evidence>
<comment type="catalytic activity">
    <reaction evidence="9">
        <text>ATP + H2O = ADP + phosphate + H(+)</text>
        <dbReference type="Rhea" id="RHEA:13065"/>
        <dbReference type="ChEBI" id="CHEBI:15377"/>
        <dbReference type="ChEBI" id="CHEBI:15378"/>
        <dbReference type="ChEBI" id="CHEBI:30616"/>
        <dbReference type="ChEBI" id="CHEBI:43474"/>
        <dbReference type="ChEBI" id="CHEBI:456216"/>
    </reaction>
</comment>
<sequence>MTIIKTSGDPSGESQPGTNKTSKNKPKNIAKNDLAHSAEASIEDVNEQANRRSSLLSCQESNSDLRSDQAVRPDTLSEYIGQSRLKTMLSMSISAARSRGEALDHVLFYGPPGLGKTTLARVIANEMQARIHLTSGPSLERPRDIIGLVHQLEEGDVLFIDEIHRLSRVAEELLYPAIEDFVIDLTTGKGHATRTMRLPLPKFTLVGATTKAGMLSNALRDRFGFVCRLDFYTQEELSAIVARTAGILSVKMESEGVEAIARRARGTPRIANRLVRLVRDYGQYQGAEVIDGEMAARALDSYQVDALGLDITDRKLLSIIIDNYEGGPVGLETLAATIGEDSDTLEDVWEPFLIQSGFIQRTPRGRMATPLAYQHLSRPLPQGLQGRLAAGEIKQLDLFQ</sequence>
<dbReference type="EMBL" id="JAFLCK010000003">
    <property type="protein sequence ID" value="MBN8659398.1"/>
    <property type="molecule type" value="Genomic_DNA"/>
</dbReference>
<dbReference type="GO" id="GO:0006281">
    <property type="term" value="P:DNA repair"/>
    <property type="evidence" value="ECO:0007669"/>
    <property type="project" value="UniProtKB-UniRule"/>
</dbReference>